<name>A0A7L5X871_9ESCH</name>
<dbReference type="AlphaFoldDB" id="A0A7L5X871"/>
<dbReference type="RefSeq" id="WP_001559543.1">
    <property type="nucleotide sequence ID" value="NZ_CP058207.1"/>
</dbReference>
<dbReference type="GO" id="GO:0000160">
    <property type="term" value="P:phosphorelay signal transduction system"/>
    <property type="evidence" value="ECO:0007669"/>
    <property type="project" value="InterPro"/>
</dbReference>
<dbReference type="InterPro" id="IPR001789">
    <property type="entry name" value="Sig_transdc_resp-reg_receiver"/>
</dbReference>
<dbReference type="EMBL" id="CP058207">
    <property type="protein sequence ID" value="QLP27893.1"/>
    <property type="molecule type" value="Genomic_DNA"/>
</dbReference>
<dbReference type="Gene3D" id="3.40.50.2300">
    <property type="match status" value="1"/>
</dbReference>
<feature type="domain" description="Response regulatory" evidence="2">
    <location>
        <begin position="7"/>
        <end position="136"/>
    </location>
</feature>
<sequence length="480" mass="53916">MSNRTFQLLIVEDEIEMSSIVNEVFSEQFSDINITIASCRDEAYEILNNPNALFDFITLDLNIPNVKNSYEKSPVNGLAVLAKCVTNIKGTPVLILTGTSTVDMIDQFLSSSVKADIWGSGTQRPTISHLRKEKLKDLSGVVSEVKSDFDSIFNVEFIFDTSDFSIPVEHDRLLRIFSKKHGSVITKIKSIGGGLSKAKVYALELINEHGHAFLRVISKCGPNEKIVEDSEHYSAYISRLPPEATPRKIDLLTHGAASYGAVFYSLAQGYNYSFFSACEAGLLSAELCSNIRDVLDTWHAVGANTTRSIQDIRRQLLSDDDAYCLIEKYSIVRARDFEDKVISCTLSVQHGDLHGENILINVDKPSTALIDYGDISEMVGVIDPLTLECSFLFHPSSKKYDWPTESNLENWHLIDNYLDGCPISDDVRFCRDWMDSRKRGNREVSACLYAYSLRQLKYEGTNKDRAKKLIEVAFRLFDAS</sequence>
<dbReference type="Pfam" id="PF00072">
    <property type="entry name" value="Response_reg"/>
    <property type="match status" value="1"/>
</dbReference>
<dbReference type="SUPFAM" id="SSF52172">
    <property type="entry name" value="CheY-like"/>
    <property type="match status" value="1"/>
</dbReference>
<evidence type="ECO:0000313" key="4">
    <source>
        <dbReference type="Proteomes" id="UP000510862"/>
    </source>
</evidence>
<gene>
    <name evidence="3" type="ORF">HV018_15040</name>
</gene>
<proteinExistence type="predicted"/>
<dbReference type="SUPFAM" id="SSF56112">
    <property type="entry name" value="Protein kinase-like (PK-like)"/>
    <property type="match status" value="1"/>
</dbReference>
<evidence type="ECO:0000313" key="3">
    <source>
        <dbReference type="EMBL" id="QLP27893.1"/>
    </source>
</evidence>
<protein>
    <submittedName>
        <fullName evidence="3">Response regulator</fullName>
    </submittedName>
</protein>
<dbReference type="InterPro" id="IPR011006">
    <property type="entry name" value="CheY-like_superfamily"/>
</dbReference>
<feature type="modified residue" description="4-aspartylphosphate" evidence="1">
    <location>
        <position position="60"/>
    </location>
</feature>
<dbReference type="PROSITE" id="PS50110">
    <property type="entry name" value="RESPONSE_REGULATORY"/>
    <property type="match status" value="1"/>
</dbReference>
<evidence type="ECO:0000256" key="1">
    <source>
        <dbReference type="PROSITE-ProRule" id="PRU00169"/>
    </source>
</evidence>
<dbReference type="InterPro" id="IPR011009">
    <property type="entry name" value="Kinase-like_dom_sf"/>
</dbReference>
<keyword evidence="1" id="KW-0597">Phosphoprotein</keyword>
<reference evidence="3 4" key="1">
    <citation type="submission" date="2020-06" db="EMBL/GenBank/DDBJ databases">
        <title>REHAB project genomes.</title>
        <authorList>
            <person name="Shaw L.P."/>
        </authorList>
    </citation>
    <scope>NUCLEOTIDE SEQUENCE [LARGE SCALE GENOMIC DNA]</scope>
    <source>
        <strain evidence="3 4">RHB42-C09</strain>
    </source>
</reference>
<evidence type="ECO:0000259" key="2">
    <source>
        <dbReference type="PROSITE" id="PS50110"/>
    </source>
</evidence>
<organism evidence="3 4">
    <name type="scientific">Escherichia marmotae</name>
    <dbReference type="NCBI Taxonomy" id="1499973"/>
    <lineage>
        <taxon>Bacteria</taxon>
        <taxon>Pseudomonadati</taxon>
        <taxon>Pseudomonadota</taxon>
        <taxon>Gammaproteobacteria</taxon>
        <taxon>Enterobacterales</taxon>
        <taxon>Enterobacteriaceae</taxon>
        <taxon>Escherichia</taxon>
    </lineage>
</organism>
<dbReference type="Proteomes" id="UP000510862">
    <property type="component" value="Chromosome"/>
</dbReference>
<accession>A0A7L5X871</accession>
<dbReference type="CDD" id="cd00156">
    <property type="entry name" value="REC"/>
    <property type="match status" value="1"/>
</dbReference>